<dbReference type="Pfam" id="PF06114">
    <property type="entry name" value="Peptidase_M78"/>
    <property type="match status" value="1"/>
</dbReference>
<name>A0A1I0D8I9_9FIRM</name>
<dbReference type="EMBL" id="FOHG01000064">
    <property type="protein sequence ID" value="SET28244.1"/>
    <property type="molecule type" value="Genomic_DNA"/>
</dbReference>
<dbReference type="PANTHER" id="PTHR43236:SF1">
    <property type="entry name" value="BLL7220 PROTEIN"/>
    <property type="match status" value="1"/>
</dbReference>
<dbReference type="InterPro" id="IPR010359">
    <property type="entry name" value="IrrE_HExxH"/>
</dbReference>
<dbReference type="EMBL" id="FNBJ01000069">
    <property type="protein sequence ID" value="SDG24560.1"/>
    <property type="molecule type" value="Genomic_DNA"/>
</dbReference>
<reference evidence="4 5" key="1">
    <citation type="submission" date="2016-10" db="EMBL/GenBank/DDBJ databases">
        <authorList>
            <person name="Varghese N."/>
            <person name="Submissions S."/>
        </authorList>
    </citation>
    <scope>NUCLEOTIDE SEQUENCE [LARGE SCALE GENOMIC DNA]</scope>
    <source>
        <strain evidence="2 5">WG2</strain>
        <strain evidence="3 4">WG5</strain>
    </source>
</reference>
<gene>
    <name evidence="2" type="ORF">SAMN04488598_1696</name>
    <name evidence="3" type="ORF">SAMN04515652_1642</name>
</gene>
<proteinExistence type="predicted"/>
<dbReference type="InterPro" id="IPR052345">
    <property type="entry name" value="Rad_response_metalloprotease"/>
</dbReference>
<organism evidence="3 4">
    <name type="scientific">Halanaerobium congolense</name>
    <dbReference type="NCBI Taxonomy" id="54121"/>
    <lineage>
        <taxon>Bacteria</taxon>
        <taxon>Bacillati</taxon>
        <taxon>Bacillota</taxon>
        <taxon>Clostridia</taxon>
        <taxon>Halanaerobiales</taxon>
        <taxon>Halanaerobiaceae</taxon>
        <taxon>Halanaerobium</taxon>
    </lineage>
</organism>
<dbReference type="RefSeq" id="WP_089721032.1">
    <property type="nucleotide sequence ID" value="NZ_FNBJ01000069.1"/>
</dbReference>
<protein>
    <recommendedName>
        <fullName evidence="1">IrrE N-terminal-like domain-containing protein</fullName>
    </recommendedName>
</protein>
<dbReference type="AlphaFoldDB" id="A0A1I0D8I9"/>
<evidence type="ECO:0000259" key="1">
    <source>
        <dbReference type="Pfam" id="PF06114"/>
    </source>
</evidence>
<feature type="domain" description="IrrE N-terminal-like" evidence="1">
    <location>
        <begin position="70"/>
        <end position="106"/>
    </location>
</feature>
<keyword evidence="5" id="KW-1185">Reference proteome</keyword>
<evidence type="ECO:0000313" key="4">
    <source>
        <dbReference type="Proteomes" id="UP000198612"/>
    </source>
</evidence>
<sequence length="215" mass="24861">MSIKWMKSEEIEKEANNLLKSYEKNFNQVLNEEVPLEKMAEFHLDLFFDYDKPKNLNLKKNTLGAIFPDGKIFINELLVNKGSSEGRFRFTLAHEIGHWILHQDILNGNSTKDRISSLFRKGNVISNKEGRTILCRKGDTSGAEWQANKFAAYLLMPSYLVIPLFDELRKKHENTKGSLQSKITFEIANIFNTSIEATKIHLKQLNLNARQLKLF</sequence>
<dbReference type="Proteomes" id="UP000199519">
    <property type="component" value="Unassembled WGS sequence"/>
</dbReference>
<dbReference type="Gene3D" id="1.10.10.2910">
    <property type="match status" value="1"/>
</dbReference>
<dbReference type="PANTHER" id="PTHR43236">
    <property type="entry name" value="ANTITOXIN HIGA1"/>
    <property type="match status" value="1"/>
</dbReference>
<evidence type="ECO:0000313" key="5">
    <source>
        <dbReference type="Proteomes" id="UP000199519"/>
    </source>
</evidence>
<dbReference type="Proteomes" id="UP000198612">
    <property type="component" value="Unassembled WGS sequence"/>
</dbReference>
<evidence type="ECO:0000313" key="2">
    <source>
        <dbReference type="EMBL" id="SDG24560.1"/>
    </source>
</evidence>
<accession>A0A1I0D8I9</accession>
<evidence type="ECO:0000313" key="3">
    <source>
        <dbReference type="EMBL" id="SET28244.1"/>
    </source>
</evidence>